<keyword evidence="6" id="KW-0804">Transcription</keyword>
<keyword evidence="2" id="KW-0235">DNA replication</keyword>
<evidence type="ECO:0000313" key="10">
    <source>
        <dbReference type="EMBL" id="CDW58232.1"/>
    </source>
</evidence>
<dbReference type="OrthoDB" id="10055441at2759"/>
<organism evidence="10 11">
    <name type="scientific">Trichuris trichiura</name>
    <name type="common">Whipworm</name>
    <name type="synonym">Trichocephalus trichiurus</name>
    <dbReference type="NCBI Taxonomy" id="36087"/>
    <lineage>
        <taxon>Eukaryota</taxon>
        <taxon>Metazoa</taxon>
        <taxon>Ecdysozoa</taxon>
        <taxon>Nematoda</taxon>
        <taxon>Enoplea</taxon>
        <taxon>Dorylaimia</taxon>
        <taxon>Trichinellida</taxon>
        <taxon>Trichuridae</taxon>
        <taxon>Trichuris</taxon>
    </lineage>
</organism>
<evidence type="ECO:0000259" key="9">
    <source>
        <dbReference type="PROSITE" id="PS51080"/>
    </source>
</evidence>
<dbReference type="PANTHER" id="PTHR11492:SF8">
    <property type="entry name" value="NUCLEAR FACTOR I, ISOFORM B"/>
    <property type="match status" value="1"/>
</dbReference>
<dbReference type="Pfam" id="PF03165">
    <property type="entry name" value="MH1"/>
    <property type="match status" value="1"/>
</dbReference>
<evidence type="ECO:0000256" key="3">
    <source>
        <dbReference type="ARBA" id="ARBA00023015"/>
    </source>
</evidence>
<dbReference type="AlphaFoldDB" id="A0A077ZD07"/>
<accession>A0A077ZD07</accession>
<dbReference type="SUPFAM" id="SSF56366">
    <property type="entry name" value="SMAD MH1 domain"/>
    <property type="match status" value="1"/>
</dbReference>
<evidence type="ECO:0000256" key="5">
    <source>
        <dbReference type="ARBA" id="ARBA00023159"/>
    </source>
</evidence>
<feature type="domain" description="CTF/NF-I" evidence="9">
    <location>
        <begin position="2"/>
        <end position="196"/>
    </location>
</feature>
<dbReference type="GO" id="GO:0005634">
    <property type="term" value="C:nucleus"/>
    <property type="evidence" value="ECO:0007669"/>
    <property type="project" value="UniProtKB-SubCell"/>
</dbReference>
<reference evidence="10" key="2">
    <citation type="submission" date="2014-03" db="EMBL/GenBank/DDBJ databases">
        <title>The whipworm genome and dual-species transcriptomics of an intimate host-pathogen interaction.</title>
        <authorList>
            <person name="Foth B.J."/>
            <person name="Tsai I.J."/>
            <person name="Reid A.J."/>
            <person name="Bancroft A.J."/>
            <person name="Nichol S."/>
            <person name="Tracey A."/>
            <person name="Holroyd N."/>
            <person name="Cotton J.A."/>
            <person name="Stanley E.J."/>
            <person name="Zarowiecki M."/>
            <person name="Liu J.Z."/>
            <person name="Huckvale T."/>
            <person name="Cooper P.J."/>
            <person name="Grencis R.K."/>
            <person name="Berriman M."/>
        </authorList>
    </citation>
    <scope>NUCLEOTIDE SEQUENCE [LARGE SCALE GENOMIC DNA]</scope>
</reference>
<dbReference type="GO" id="GO:0000978">
    <property type="term" value="F:RNA polymerase II cis-regulatory region sequence-specific DNA binding"/>
    <property type="evidence" value="ECO:0007669"/>
    <property type="project" value="TreeGrafter"/>
</dbReference>
<dbReference type="PANTHER" id="PTHR11492">
    <property type="entry name" value="NUCLEAR FACTOR I"/>
    <property type="match status" value="1"/>
</dbReference>
<dbReference type="STRING" id="36087.A0A077ZD07"/>
<keyword evidence="4" id="KW-0238">DNA-binding</keyword>
<dbReference type="GO" id="GO:0006260">
    <property type="term" value="P:DNA replication"/>
    <property type="evidence" value="ECO:0007669"/>
    <property type="project" value="UniProtKB-KW"/>
</dbReference>
<keyword evidence="11" id="KW-1185">Reference proteome</keyword>
<evidence type="ECO:0000256" key="6">
    <source>
        <dbReference type="ARBA" id="ARBA00023163"/>
    </source>
</evidence>
<evidence type="ECO:0000313" key="11">
    <source>
        <dbReference type="Proteomes" id="UP000030665"/>
    </source>
</evidence>
<evidence type="ECO:0000256" key="7">
    <source>
        <dbReference type="ARBA" id="ARBA00023242"/>
    </source>
</evidence>
<feature type="region of interest" description="Disordered" evidence="8">
    <location>
        <begin position="298"/>
        <end position="318"/>
    </location>
</feature>
<dbReference type="Proteomes" id="UP000030665">
    <property type="component" value="Unassembled WGS sequence"/>
</dbReference>
<proteinExistence type="predicted"/>
<comment type="subcellular location">
    <subcellularLocation>
        <location evidence="1">Nucleus</location>
    </subcellularLocation>
</comment>
<keyword evidence="7" id="KW-0539">Nucleus</keyword>
<dbReference type="InterPro" id="IPR000647">
    <property type="entry name" value="CTF/NFI"/>
</dbReference>
<reference evidence="10" key="1">
    <citation type="submission" date="2014-01" db="EMBL/GenBank/DDBJ databases">
        <authorList>
            <person name="Aslett M."/>
        </authorList>
    </citation>
    <scope>NUCLEOTIDE SEQUENCE</scope>
</reference>
<name>A0A077ZD07_TRITR</name>
<dbReference type="Pfam" id="PF10524">
    <property type="entry name" value="NfI_DNAbd_pre-N"/>
    <property type="match status" value="1"/>
</dbReference>
<keyword evidence="3" id="KW-0805">Transcription regulation</keyword>
<evidence type="ECO:0000256" key="4">
    <source>
        <dbReference type="ARBA" id="ARBA00023125"/>
    </source>
</evidence>
<dbReference type="InterPro" id="IPR036578">
    <property type="entry name" value="SMAD_MH1_sf"/>
</dbReference>
<feature type="region of interest" description="Disordered" evidence="8">
    <location>
        <begin position="227"/>
        <end position="278"/>
    </location>
</feature>
<evidence type="ECO:0000256" key="8">
    <source>
        <dbReference type="SAM" id="MobiDB-lite"/>
    </source>
</evidence>
<dbReference type="GO" id="GO:0045893">
    <property type="term" value="P:positive regulation of DNA-templated transcription"/>
    <property type="evidence" value="ECO:0007669"/>
    <property type="project" value="UniProtKB-ARBA"/>
</dbReference>
<dbReference type="InterPro" id="IPR019548">
    <property type="entry name" value="CTF/NFI_DNA-bd_N"/>
</dbReference>
<sequence length="331" mass="37842">MRNRVVYFQLNGVHPFVEALLPYVKEFAYVWFNLQSAKRRRHKQRKERKMPIEEEKTIKEKLLNEKPEVKQRWASRLLGKLRKDIQPNCRDNFVLSVTGRKPAECILSNPDQKGKMRRIDCLGQADKVWRLDLVMVVLFKGIPLESTDSERLEKSPDCYHSILCVNPYHISISVRELDLFLANFIRTTDPDSDREDDDSKGHFFYLFLFSPNFSPYLDSVNNNDATSVPPNQVIGGKTSLYSSPKDPTKRSTPDKTSAVHQSFDGPITNKLDHYRRPQDLAPGMSKLLLATHAGAQPTVSKEDCAPLTRPSDNSGRLPQNCVGRLSPCLRS</sequence>
<dbReference type="GO" id="GO:0000981">
    <property type="term" value="F:DNA-binding transcription factor activity, RNA polymerase II-specific"/>
    <property type="evidence" value="ECO:0007669"/>
    <property type="project" value="TreeGrafter"/>
</dbReference>
<dbReference type="InterPro" id="IPR003619">
    <property type="entry name" value="MAD_homology1_Dwarfin-type"/>
</dbReference>
<dbReference type="SMART" id="SM00523">
    <property type="entry name" value="DWA"/>
    <property type="match status" value="1"/>
</dbReference>
<evidence type="ECO:0000256" key="2">
    <source>
        <dbReference type="ARBA" id="ARBA00022705"/>
    </source>
</evidence>
<gene>
    <name evidence="10" type="ORF">TTRE_0000653901</name>
</gene>
<dbReference type="InterPro" id="IPR020604">
    <property type="entry name" value="CTF/NFI_DNA-bd-dom"/>
</dbReference>
<evidence type="ECO:0000256" key="1">
    <source>
        <dbReference type="ARBA" id="ARBA00004123"/>
    </source>
</evidence>
<dbReference type="EMBL" id="HG806291">
    <property type="protein sequence ID" value="CDW58232.1"/>
    <property type="molecule type" value="Genomic_DNA"/>
</dbReference>
<keyword evidence="5" id="KW-0010">Activator</keyword>
<protein>
    <submittedName>
        <fullName evidence="10">NfI DNAbd pre-N and MH1 domain containing protein</fullName>
    </submittedName>
</protein>
<dbReference type="PROSITE" id="PS51080">
    <property type="entry name" value="CTF_NFI_2"/>
    <property type="match status" value="1"/>
</dbReference>